<evidence type="ECO:0000313" key="1">
    <source>
        <dbReference type="EMBL" id="VEL23532.1"/>
    </source>
</evidence>
<proteinExistence type="predicted"/>
<evidence type="ECO:0000313" key="2">
    <source>
        <dbReference type="Proteomes" id="UP000784294"/>
    </source>
</evidence>
<keyword evidence="2" id="KW-1185">Reference proteome</keyword>
<name>A0A3S5A9L1_9PLAT</name>
<organism evidence="1 2">
    <name type="scientific">Protopolystoma xenopodis</name>
    <dbReference type="NCBI Taxonomy" id="117903"/>
    <lineage>
        <taxon>Eukaryota</taxon>
        <taxon>Metazoa</taxon>
        <taxon>Spiralia</taxon>
        <taxon>Lophotrochozoa</taxon>
        <taxon>Platyhelminthes</taxon>
        <taxon>Monogenea</taxon>
        <taxon>Polyopisthocotylea</taxon>
        <taxon>Polystomatidea</taxon>
        <taxon>Polystomatidae</taxon>
        <taxon>Protopolystoma</taxon>
    </lineage>
</organism>
<sequence length="96" mass="10938">MIQTLAERLQLGGYTRRRIGVSFLPYPVTSTRETFKYTWLDKNRRPLSSTPGPDMHLQLVTPDDFGTYYVRIEGTNSGYEKELSTHVKLDGEGPGE</sequence>
<dbReference type="Proteomes" id="UP000784294">
    <property type="component" value="Unassembled WGS sequence"/>
</dbReference>
<gene>
    <name evidence="1" type="ORF">PXEA_LOCUS16972</name>
</gene>
<reference evidence="1" key="1">
    <citation type="submission" date="2018-11" db="EMBL/GenBank/DDBJ databases">
        <authorList>
            <consortium name="Pathogen Informatics"/>
        </authorList>
    </citation>
    <scope>NUCLEOTIDE SEQUENCE</scope>
</reference>
<protein>
    <submittedName>
        <fullName evidence="1">Uncharacterized protein</fullName>
    </submittedName>
</protein>
<comment type="caution">
    <text evidence="1">The sequence shown here is derived from an EMBL/GenBank/DDBJ whole genome shotgun (WGS) entry which is preliminary data.</text>
</comment>
<dbReference type="AlphaFoldDB" id="A0A3S5A9L1"/>
<dbReference type="EMBL" id="CAAALY010062434">
    <property type="protein sequence ID" value="VEL23532.1"/>
    <property type="molecule type" value="Genomic_DNA"/>
</dbReference>
<dbReference type="OrthoDB" id="10070760at2759"/>
<accession>A0A3S5A9L1</accession>